<dbReference type="InterPro" id="IPR006047">
    <property type="entry name" value="GH13_cat_dom"/>
</dbReference>
<dbReference type="SUPFAM" id="SSF81296">
    <property type="entry name" value="E set domains"/>
    <property type="match status" value="1"/>
</dbReference>
<dbReference type="Gene3D" id="3.20.20.80">
    <property type="entry name" value="Glycosidases"/>
    <property type="match status" value="1"/>
</dbReference>
<feature type="region of interest" description="Disordered" evidence="3">
    <location>
        <begin position="498"/>
        <end position="524"/>
    </location>
</feature>
<evidence type="ECO:0000259" key="5">
    <source>
        <dbReference type="SMART" id="SM00642"/>
    </source>
</evidence>
<feature type="domain" description="Glycosyl hydrolase family 13 catalytic" evidence="5">
    <location>
        <begin position="140"/>
        <end position="542"/>
    </location>
</feature>
<accession>A0A6J4L6X5</accession>
<reference evidence="6" key="1">
    <citation type="submission" date="2020-02" db="EMBL/GenBank/DDBJ databases">
        <authorList>
            <person name="Meier V. D."/>
        </authorList>
    </citation>
    <scope>NUCLEOTIDE SEQUENCE</scope>
    <source>
        <strain evidence="6">AVDCRST_MAG11</strain>
    </source>
</reference>
<keyword evidence="2 6" id="KW-0326">Glycosidase</keyword>
<evidence type="ECO:0000313" key="6">
    <source>
        <dbReference type="EMBL" id="CAA9323996.1"/>
    </source>
</evidence>
<feature type="region of interest" description="Disordered" evidence="3">
    <location>
        <begin position="148"/>
        <end position="169"/>
    </location>
</feature>
<feature type="compositionally biased region" description="Basic and acidic residues" evidence="3">
    <location>
        <begin position="155"/>
        <end position="167"/>
    </location>
</feature>
<feature type="compositionally biased region" description="Basic and acidic residues" evidence="3">
    <location>
        <begin position="498"/>
        <end position="507"/>
    </location>
</feature>
<dbReference type="GO" id="GO:0005975">
    <property type="term" value="P:carbohydrate metabolic process"/>
    <property type="evidence" value="ECO:0007669"/>
    <property type="project" value="InterPro"/>
</dbReference>
<dbReference type="InterPro" id="IPR014756">
    <property type="entry name" value="Ig_E-set"/>
</dbReference>
<sequence length="621" mass="68011">MHRLAAAALAAALLTSSAPAAARAQATAAPASVRPVVEKVDPPNWWAGHSINPVRLLIRGRNLGGARLECPRLDCGATRVNAAGTYAFVDVTVPAGAAPGVYPLALRTAAGAAPVRFTVSPPLAAAGRFQGFGPDDVIYAVMPDRFANGDPSNDDPARSRGLLDRGQPRRYHGGDLAGIRRRLPYLKELGVTALWLNPVYDNTNQLDTIEVADGKPTTAYHGYHAIDYYGVEERFGDMAEMRRLVDAAHAQGIKIILDMVANHTSAFHPWVHDSPTPTWYHGTLKSHPANTFQGWTIPDPYSPPEMKRATLDGWFLDFLPDLNQDDPEVARYLIQNTLWWVGATGIDGIRQDTWQYVPRSFWREWMTAINRQYPALRVVGEVLEGDPALNAFHQGGQAGYDGIDPKVQSMYDFPVYFTIRDAFAKGGPLKPVALMVARDRLYPNPDALVTLVGSHDERRFMGEPGATVDGLKLAYTFLLTSRGIPLLYYGDEIAMPGDRDPDNRRDFPGGWPGDARNAFEPRGRTPDQQAVWSHLQKLLRLRASRLDLRSGATEHLHVGEQAYVYRRGASVVALNNDTKPVEIRLPGTPTLPADALGLCAAPRREGASAVIVVPARTGCVF</sequence>
<dbReference type="InterPro" id="IPR015171">
    <property type="entry name" value="Cyc-maltodext_N"/>
</dbReference>
<evidence type="ECO:0000256" key="4">
    <source>
        <dbReference type="SAM" id="SignalP"/>
    </source>
</evidence>
<dbReference type="PANTHER" id="PTHR10357">
    <property type="entry name" value="ALPHA-AMYLASE FAMILY MEMBER"/>
    <property type="match status" value="1"/>
</dbReference>
<proteinExistence type="predicted"/>
<evidence type="ECO:0000256" key="3">
    <source>
        <dbReference type="SAM" id="MobiDB-lite"/>
    </source>
</evidence>
<dbReference type="SMART" id="SM00642">
    <property type="entry name" value="Aamy"/>
    <property type="match status" value="1"/>
</dbReference>
<dbReference type="Pfam" id="PF09087">
    <property type="entry name" value="Cyc-maltodext_N"/>
    <property type="match status" value="1"/>
</dbReference>
<evidence type="ECO:0000256" key="2">
    <source>
        <dbReference type="ARBA" id="ARBA00023295"/>
    </source>
</evidence>
<organism evidence="6">
    <name type="scientific">uncultured Gemmatimonadaceae bacterium</name>
    <dbReference type="NCBI Taxonomy" id="246130"/>
    <lineage>
        <taxon>Bacteria</taxon>
        <taxon>Pseudomonadati</taxon>
        <taxon>Gemmatimonadota</taxon>
        <taxon>Gemmatimonadia</taxon>
        <taxon>Gemmatimonadales</taxon>
        <taxon>Gemmatimonadaceae</taxon>
        <taxon>environmental samples</taxon>
    </lineage>
</organism>
<dbReference type="GO" id="GO:0016798">
    <property type="term" value="F:hydrolase activity, acting on glycosyl bonds"/>
    <property type="evidence" value="ECO:0007669"/>
    <property type="project" value="UniProtKB-KW"/>
</dbReference>
<dbReference type="AlphaFoldDB" id="A0A6J4L6X5"/>
<evidence type="ECO:0000256" key="1">
    <source>
        <dbReference type="ARBA" id="ARBA00022801"/>
    </source>
</evidence>
<gene>
    <name evidence="6" type="ORF">AVDCRST_MAG11-2145</name>
</gene>
<name>A0A6J4L6X5_9BACT</name>
<dbReference type="Pfam" id="PF00128">
    <property type="entry name" value="Alpha-amylase"/>
    <property type="match status" value="1"/>
</dbReference>
<feature type="signal peptide" evidence="4">
    <location>
        <begin position="1"/>
        <end position="20"/>
    </location>
</feature>
<protein>
    <recommendedName>
        <fullName evidence="5">Glycosyl hydrolase family 13 catalytic domain-containing protein</fullName>
    </recommendedName>
</protein>
<keyword evidence="4" id="KW-0732">Signal</keyword>
<feature type="chain" id="PRO_5026707156" description="Glycosyl hydrolase family 13 catalytic domain-containing protein" evidence="4">
    <location>
        <begin position="21"/>
        <end position="621"/>
    </location>
</feature>
<keyword evidence="1 6" id="KW-0378">Hydrolase</keyword>
<dbReference type="InterPro" id="IPR013783">
    <property type="entry name" value="Ig-like_fold"/>
</dbReference>
<dbReference type="InterPro" id="IPR017853">
    <property type="entry name" value="GH"/>
</dbReference>
<dbReference type="SUPFAM" id="SSF51445">
    <property type="entry name" value="(Trans)glycosidases"/>
    <property type="match status" value="1"/>
</dbReference>
<dbReference type="PANTHER" id="PTHR10357:SF210">
    <property type="entry name" value="MALTODEXTRIN GLUCOSIDASE"/>
    <property type="match status" value="1"/>
</dbReference>
<dbReference type="EMBL" id="CADCTU010000503">
    <property type="protein sequence ID" value="CAA9323996.1"/>
    <property type="molecule type" value="Genomic_DNA"/>
</dbReference>
<dbReference type="Gene3D" id="2.60.40.10">
    <property type="entry name" value="Immunoglobulins"/>
    <property type="match status" value="1"/>
</dbReference>